<organism evidence="1 2">
    <name type="scientific">Petrolisthes cinctipes</name>
    <name type="common">Flat porcelain crab</name>
    <dbReference type="NCBI Taxonomy" id="88211"/>
    <lineage>
        <taxon>Eukaryota</taxon>
        <taxon>Metazoa</taxon>
        <taxon>Ecdysozoa</taxon>
        <taxon>Arthropoda</taxon>
        <taxon>Crustacea</taxon>
        <taxon>Multicrustacea</taxon>
        <taxon>Malacostraca</taxon>
        <taxon>Eumalacostraca</taxon>
        <taxon>Eucarida</taxon>
        <taxon>Decapoda</taxon>
        <taxon>Pleocyemata</taxon>
        <taxon>Anomura</taxon>
        <taxon>Galatheoidea</taxon>
        <taxon>Porcellanidae</taxon>
        <taxon>Petrolisthes</taxon>
    </lineage>
</organism>
<name>A0AAE1KTF0_PETCI</name>
<sequence length="107" mass="11779">MDINGASIDFEATLDRTTCRFQATRLEVVDIGRISVDISGLGALDWIFEIVVNLVVVVLNGFIEDTVETVVYNLLNQVLSGMDLGPLGPIIGCVNEPPFMKQPRVHY</sequence>
<reference evidence="1" key="1">
    <citation type="submission" date="2023-10" db="EMBL/GenBank/DDBJ databases">
        <title>Genome assemblies of two species of porcelain crab, Petrolisthes cinctipes and Petrolisthes manimaculis (Anomura: Porcellanidae).</title>
        <authorList>
            <person name="Angst P."/>
        </authorList>
    </citation>
    <scope>NUCLEOTIDE SEQUENCE</scope>
    <source>
        <strain evidence="1">PB745_01</strain>
        <tissue evidence="1">Gill</tissue>
    </source>
</reference>
<accession>A0AAE1KTF0</accession>
<gene>
    <name evidence="1" type="ORF">Pcinc_011520</name>
</gene>
<dbReference type="Proteomes" id="UP001286313">
    <property type="component" value="Unassembled WGS sequence"/>
</dbReference>
<protein>
    <submittedName>
        <fullName evidence="1">Uncharacterized protein</fullName>
    </submittedName>
</protein>
<evidence type="ECO:0000313" key="1">
    <source>
        <dbReference type="EMBL" id="KAK3884244.1"/>
    </source>
</evidence>
<dbReference type="InterPro" id="IPR038602">
    <property type="entry name" value="Mite_allergen_7_sf"/>
</dbReference>
<evidence type="ECO:0000313" key="2">
    <source>
        <dbReference type="Proteomes" id="UP001286313"/>
    </source>
</evidence>
<dbReference type="EMBL" id="JAWQEG010000904">
    <property type="protein sequence ID" value="KAK3884244.1"/>
    <property type="molecule type" value="Genomic_DNA"/>
</dbReference>
<keyword evidence="2" id="KW-1185">Reference proteome</keyword>
<proteinExistence type="predicted"/>
<dbReference type="InterPro" id="IPR020234">
    <property type="entry name" value="Mite_allergen_group-7"/>
</dbReference>
<dbReference type="Pfam" id="PF16984">
    <property type="entry name" value="Grp7_allergen"/>
    <property type="match status" value="1"/>
</dbReference>
<dbReference type="Gene3D" id="3.15.10.50">
    <property type="match status" value="1"/>
</dbReference>
<comment type="caution">
    <text evidence="1">The sequence shown here is derived from an EMBL/GenBank/DDBJ whole genome shotgun (WGS) entry which is preliminary data.</text>
</comment>
<dbReference type="AlphaFoldDB" id="A0AAE1KTF0"/>